<keyword evidence="9" id="KW-0460">Magnesium</keyword>
<dbReference type="InterPro" id="IPR013173">
    <property type="entry name" value="DNA_primase_DnaG_DnaB-bd_dom"/>
</dbReference>
<dbReference type="SMART" id="SM00400">
    <property type="entry name" value="ZnF_CHCC"/>
    <property type="match status" value="1"/>
</dbReference>
<evidence type="ECO:0000313" key="18">
    <source>
        <dbReference type="Proteomes" id="UP000186513"/>
    </source>
</evidence>
<dbReference type="InterPro" id="IPR016136">
    <property type="entry name" value="DNA_helicase_N/primase_C"/>
</dbReference>
<keyword evidence="2 12" id="KW-0639">Primosome</keyword>
<evidence type="ECO:0000256" key="7">
    <source>
        <dbReference type="ARBA" id="ARBA00022771"/>
    </source>
</evidence>
<keyword evidence="1 12" id="KW-0240">DNA-directed RNA polymerase</keyword>
<evidence type="ECO:0000256" key="2">
    <source>
        <dbReference type="ARBA" id="ARBA00022515"/>
    </source>
</evidence>
<dbReference type="InterPro" id="IPR037068">
    <property type="entry name" value="DNA_primase_core_N_sf"/>
</dbReference>
<comment type="similarity">
    <text evidence="12 13">Belongs to the DnaG primase family.</text>
</comment>
<keyword evidence="3 12" id="KW-0808">Transferase</keyword>
<dbReference type="PANTHER" id="PTHR30313">
    <property type="entry name" value="DNA PRIMASE"/>
    <property type="match status" value="1"/>
</dbReference>
<dbReference type="InterPro" id="IPR002694">
    <property type="entry name" value="Znf_CHC2"/>
</dbReference>
<comment type="subunit">
    <text evidence="12">Monomer. Interacts with DnaB.</text>
</comment>
<keyword evidence="5 12" id="KW-0235">DNA replication</keyword>
<evidence type="ECO:0000256" key="11">
    <source>
        <dbReference type="ARBA" id="ARBA00023163"/>
    </source>
</evidence>
<feature type="compositionally biased region" description="Low complexity" evidence="15">
    <location>
        <begin position="434"/>
        <end position="458"/>
    </location>
</feature>
<accession>A0A1K2HA12</accession>
<dbReference type="AlphaFoldDB" id="A0A1K2HA12"/>
<dbReference type="Gene3D" id="3.90.980.10">
    <property type="entry name" value="DNA primase, catalytic core, N-terminal domain"/>
    <property type="match status" value="1"/>
</dbReference>
<evidence type="ECO:0000256" key="14">
    <source>
        <dbReference type="PIRSR" id="PIRSR002811-1"/>
    </source>
</evidence>
<dbReference type="GO" id="GO:0003677">
    <property type="term" value="F:DNA binding"/>
    <property type="evidence" value="ECO:0007669"/>
    <property type="project" value="UniProtKB-KW"/>
</dbReference>
<dbReference type="PIRSF" id="PIRSF002811">
    <property type="entry name" value="DnaG"/>
    <property type="match status" value="1"/>
</dbReference>
<dbReference type="STRING" id="1121279.SAMN02745887_00921"/>
<dbReference type="SUPFAM" id="SSF117023">
    <property type="entry name" value="DNA primase DnaG, C-terminal domain"/>
    <property type="match status" value="1"/>
</dbReference>
<comment type="catalytic activity">
    <reaction evidence="12">
        <text>ssDNA + n NTP = ssDNA/pppN(pN)n-1 hybrid + (n-1) diphosphate.</text>
        <dbReference type="EC" id="2.7.7.101"/>
    </reaction>
</comment>
<keyword evidence="8 12" id="KW-0862">Zinc</keyword>
<dbReference type="Pfam" id="PF01807">
    <property type="entry name" value="Zn_ribbon_DnaG"/>
    <property type="match status" value="1"/>
</dbReference>
<evidence type="ECO:0000256" key="6">
    <source>
        <dbReference type="ARBA" id="ARBA00022723"/>
    </source>
</evidence>
<dbReference type="InterPro" id="IPR006295">
    <property type="entry name" value="DNA_primase_DnaG"/>
</dbReference>
<dbReference type="InterPro" id="IPR013264">
    <property type="entry name" value="DNAG_N"/>
</dbReference>
<feature type="region of interest" description="Disordered" evidence="15">
    <location>
        <begin position="434"/>
        <end position="497"/>
    </location>
</feature>
<protein>
    <recommendedName>
        <fullName evidence="12 13">DNA primase</fullName>
        <ecNumber evidence="12">2.7.7.101</ecNumber>
    </recommendedName>
</protein>
<dbReference type="InterPro" id="IPR034151">
    <property type="entry name" value="TOPRIM_DnaG_bac"/>
</dbReference>
<evidence type="ECO:0000259" key="16">
    <source>
        <dbReference type="PROSITE" id="PS50880"/>
    </source>
</evidence>
<dbReference type="Gene3D" id="1.10.860.10">
    <property type="entry name" value="DNAb Helicase, Chain A"/>
    <property type="match status" value="1"/>
</dbReference>
<dbReference type="InterPro" id="IPR030846">
    <property type="entry name" value="DnaG_bac"/>
</dbReference>
<evidence type="ECO:0000313" key="17">
    <source>
        <dbReference type="EMBL" id="SFZ73631.1"/>
    </source>
</evidence>
<keyword evidence="10 12" id="KW-0238">DNA-binding</keyword>
<evidence type="ECO:0000256" key="15">
    <source>
        <dbReference type="SAM" id="MobiDB-lite"/>
    </source>
</evidence>
<feature type="zinc finger region" description="CHC2-type" evidence="12 14">
    <location>
        <begin position="39"/>
        <end position="63"/>
    </location>
</feature>
<dbReference type="EC" id="2.7.7.101" evidence="12"/>
<comment type="function">
    <text evidence="12 13">RNA polymerase that catalyzes the synthesis of short RNA molecules used as primers for DNA polymerase during DNA replication.</text>
</comment>
<dbReference type="GO" id="GO:0000428">
    <property type="term" value="C:DNA-directed RNA polymerase complex"/>
    <property type="evidence" value="ECO:0007669"/>
    <property type="project" value="UniProtKB-KW"/>
</dbReference>
<comment type="domain">
    <text evidence="12">Contains an N-terminal zinc-binding domain, a central core domain that contains the primase activity, and a C-terminal DnaB-binding domain.</text>
</comment>
<dbReference type="Pfam" id="PF08275">
    <property type="entry name" value="DNAG_N"/>
    <property type="match status" value="1"/>
</dbReference>
<dbReference type="PANTHER" id="PTHR30313:SF2">
    <property type="entry name" value="DNA PRIMASE"/>
    <property type="match status" value="1"/>
</dbReference>
<dbReference type="SUPFAM" id="SSF56731">
    <property type="entry name" value="DNA primase core"/>
    <property type="match status" value="1"/>
</dbReference>
<sequence>MALIPEDFIQDLLNRLDIVEVVERYLPLKKAGQNYSACCPFHKEKSPSFTVSPTKQFYHCFGCGVHGSAIGFVMEYEGLGFQDTVEKLAESIGMQMPKREGRRDDAPRRQLQTSLIELNTRAMHFYREQLKRHPRAIDYLKRRGLSGQIAARFGLGYAPDGWHPLADCFSDYASNPQLGEVGLVIDNADSGRRYDRFRDRVLFPILDGKGQVIGFGGRIIDQGEPKYLNSPETPLFQKGLELYGLPQARAAIRARNRVLVVEGYMDVVALAQLGVEYAVATLGTACTPEHVKKLMRLADQVVFSFDGDRAGRKAAWRALENSLALASDGKTLSFLFLPAEHDPDSYIREFGREAFEALIDNEALGLVAFLCRELAAQVDLSTEEGKAKLLFLAKPLVEQIRAPALGVLLRKKLAEMAGLNAAEVSQLLGGTSPMAARQAPVPAPAAAQAAFKPRQSASGSGGAWAGKSNDWKGKSRDGWRRDQGRDEGAPPPAGERQASDLGFELLQILLIAPKYALELPQNELPANELSASMRAILRVVDFVVEQPEVPATGHLLEALREDACAPLLASAFAKGRDIYREGDEAILAQTWQQALARYLLLMEKPKAARRQAELAAKGLSNLSADERAEYGRLVLLGR</sequence>
<evidence type="ECO:0000256" key="4">
    <source>
        <dbReference type="ARBA" id="ARBA00022695"/>
    </source>
</evidence>
<evidence type="ECO:0000256" key="8">
    <source>
        <dbReference type="ARBA" id="ARBA00022833"/>
    </source>
</evidence>
<dbReference type="Gene3D" id="3.90.580.10">
    <property type="entry name" value="Zinc finger, CHC2-type domain"/>
    <property type="match status" value="1"/>
</dbReference>
<dbReference type="Pfam" id="PF10410">
    <property type="entry name" value="DnaB_bind"/>
    <property type="match status" value="1"/>
</dbReference>
<dbReference type="FunFam" id="3.40.1360.10:FF:000002">
    <property type="entry name" value="DNA primase"/>
    <property type="match status" value="1"/>
</dbReference>
<keyword evidence="7 12" id="KW-0863">Zinc-finger</keyword>
<keyword evidence="11 12" id="KW-0804">Transcription</keyword>
<evidence type="ECO:0000256" key="13">
    <source>
        <dbReference type="PIRNR" id="PIRNR002811"/>
    </source>
</evidence>
<dbReference type="RefSeq" id="WP_072427463.1">
    <property type="nucleotide sequence ID" value="NZ_FPKR01000003.1"/>
</dbReference>
<dbReference type="GO" id="GO:0003899">
    <property type="term" value="F:DNA-directed RNA polymerase activity"/>
    <property type="evidence" value="ECO:0007669"/>
    <property type="project" value="UniProtKB-UniRule"/>
</dbReference>
<dbReference type="Gene3D" id="1.20.50.20">
    <property type="entry name" value="DnaG, RNA polymerase domain, helical bundle"/>
    <property type="match status" value="1"/>
</dbReference>
<dbReference type="PROSITE" id="PS50880">
    <property type="entry name" value="TOPRIM"/>
    <property type="match status" value="1"/>
</dbReference>
<dbReference type="Proteomes" id="UP000186513">
    <property type="component" value="Unassembled WGS sequence"/>
</dbReference>
<keyword evidence="18" id="KW-1185">Reference proteome</keyword>
<evidence type="ECO:0000256" key="12">
    <source>
        <dbReference type="HAMAP-Rule" id="MF_00974"/>
    </source>
</evidence>
<dbReference type="SUPFAM" id="SSF57783">
    <property type="entry name" value="Zinc beta-ribbon"/>
    <property type="match status" value="1"/>
</dbReference>
<keyword evidence="6 12" id="KW-0479">Metal-binding</keyword>
<dbReference type="InterPro" id="IPR019475">
    <property type="entry name" value="DNA_primase_DnaB-bd"/>
</dbReference>
<dbReference type="FunFam" id="3.90.980.10:FF:000001">
    <property type="entry name" value="DNA primase"/>
    <property type="match status" value="1"/>
</dbReference>
<dbReference type="CDD" id="cd03364">
    <property type="entry name" value="TOPRIM_DnaG_primases"/>
    <property type="match status" value="1"/>
</dbReference>
<dbReference type="InterPro" id="IPR006171">
    <property type="entry name" value="TOPRIM_dom"/>
</dbReference>
<gene>
    <name evidence="12" type="primary">dnaG</name>
    <name evidence="17" type="ORF">SAMN02745887_00921</name>
</gene>
<evidence type="ECO:0000256" key="5">
    <source>
        <dbReference type="ARBA" id="ARBA00022705"/>
    </source>
</evidence>
<comment type="cofactor">
    <cofactor evidence="12 13 14">
        <name>Zn(2+)</name>
        <dbReference type="ChEBI" id="CHEBI:29105"/>
    </cofactor>
    <text evidence="12 13 14">Binds 1 zinc ion per monomer.</text>
</comment>
<name>A0A1K2HA12_9NEIS</name>
<evidence type="ECO:0000256" key="9">
    <source>
        <dbReference type="ARBA" id="ARBA00022842"/>
    </source>
</evidence>
<proteinExistence type="inferred from homology"/>
<dbReference type="GO" id="GO:0006269">
    <property type="term" value="P:DNA replication, synthesis of primer"/>
    <property type="evidence" value="ECO:0007669"/>
    <property type="project" value="UniProtKB-UniRule"/>
</dbReference>
<dbReference type="GO" id="GO:0008270">
    <property type="term" value="F:zinc ion binding"/>
    <property type="evidence" value="ECO:0007669"/>
    <property type="project" value="UniProtKB-UniRule"/>
</dbReference>
<reference evidence="17 18" key="1">
    <citation type="submission" date="2016-11" db="EMBL/GenBank/DDBJ databases">
        <authorList>
            <person name="Jaros S."/>
            <person name="Januszkiewicz K."/>
            <person name="Wedrychowicz H."/>
        </authorList>
    </citation>
    <scope>NUCLEOTIDE SEQUENCE [LARGE SCALE GENOMIC DNA]</scope>
    <source>
        <strain evidence="17 18">DSM 18899</strain>
    </source>
</reference>
<dbReference type="InterPro" id="IPR050219">
    <property type="entry name" value="DnaG_primase"/>
</dbReference>
<dbReference type="HAMAP" id="MF_00974">
    <property type="entry name" value="DNA_primase_DnaG"/>
    <property type="match status" value="1"/>
</dbReference>
<dbReference type="SMART" id="SM00493">
    <property type="entry name" value="TOPRIM"/>
    <property type="match status" value="1"/>
</dbReference>
<evidence type="ECO:0000256" key="1">
    <source>
        <dbReference type="ARBA" id="ARBA00022478"/>
    </source>
</evidence>
<dbReference type="Pfam" id="PF08278">
    <property type="entry name" value="DnaG_DnaB_bind"/>
    <property type="match status" value="1"/>
</dbReference>
<feature type="compositionally biased region" description="Basic and acidic residues" evidence="15">
    <location>
        <begin position="469"/>
        <end position="488"/>
    </location>
</feature>
<feature type="domain" description="Toprim" evidence="16">
    <location>
        <begin position="256"/>
        <end position="338"/>
    </location>
</feature>
<keyword evidence="4 12" id="KW-0548">Nucleotidyltransferase</keyword>
<dbReference type="Pfam" id="PF13155">
    <property type="entry name" value="Toprim_2"/>
    <property type="match status" value="1"/>
</dbReference>
<dbReference type="EMBL" id="FPKR01000003">
    <property type="protein sequence ID" value="SFZ73631.1"/>
    <property type="molecule type" value="Genomic_DNA"/>
</dbReference>
<evidence type="ECO:0000256" key="10">
    <source>
        <dbReference type="ARBA" id="ARBA00023125"/>
    </source>
</evidence>
<dbReference type="FunFam" id="3.90.580.10:FF:000001">
    <property type="entry name" value="DNA primase"/>
    <property type="match status" value="1"/>
</dbReference>
<dbReference type="GO" id="GO:0005737">
    <property type="term" value="C:cytoplasm"/>
    <property type="evidence" value="ECO:0007669"/>
    <property type="project" value="TreeGrafter"/>
</dbReference>
<dbReference type="GO" id="GO:1990077">
    <property type="term" value="C:primosome complex"/>
    <property type="evidence" value="ECO:0007669"/>
    <property type="project" value="UniProtKB-KW"/>
</dbReference>
<organism evidence="17 18">
    <name type="scientific">Chitinimonas taiwanensis DSM 18899</name>
    <dbReference type="NCBI Taxonomy" id="1121279"/>
    <lineage>
        <taxon>Bacteria</taxon>
        <taxon>Pseudomonadati</taxon>
        <taxon>Pseudomonadota</taxon>
        <taxon>Betaproteobacteria</taxon>
        <taxon>Neisseriales</taxon>
        <taxon>Chitinibacteraceae</taxon>
        <taxon>Chitinimonas</taxon>
    </lineage>
</organism>
<dbReference type="NCBIfam" id="TIGR01391">
    <property type="entry name" value="dnaG"/>
    <property type="match status" value="1"/>
</dbReference>
<evidence type="ECO:0000256" key="3">
    <source>
        <dbReference type="ARBA" id="ARBA00022679"/>
    </source>
</evidence>
<dbReference type="Gene3D" id="3.40.1360.10">
    <property type="match status" value="1"/>
</dbReference>
<dbReference type="InterPro" id="IPR036977">
    <property type="entry name" value="DNA_primase_Znf_CHC2"/>
</dbReference>